<name>A0A8S4FU64_PLUXY</name>
<keyword evidence="3 10" id="KW-0444">Lipid biosynthesis</keyword>
<protein>
    <recommendedName>
        <fullName evidence="10">Fatty acyl-CoA reductase</fullName>
        <ecNumber evidence="10">1.2.1.84</ecNumber>
    </recommendedName>
</protein>
<dbReference type="GO" id="GO:0080019">
    <property type="term" value="F:alcohol-forming very long-chain fatty acyl-CoA reductase activity"/>
    <property type="evidence" value="ECO:0007669"/>
    <property type="project" value="InterPro"/>
</dbReference>
<dbReference type="GO" id="GO:0035336">
    <property type="term" value="P:long-chain fatty-acyl-CoA metabolic process"/>
    <property type="evidence" value="ECO:0007669"/>
    <property type="project" value="TreeGrafter"/>
</dbReference>
<sequence>MSPSNNTVESRYSTTDGDTSEVPDRLADTFSGKIVLITGGTGFLGKVLIEKLLRKCDNIEKIILIVRTKKDVEPTLRVEEMLNGPLFTKLLAARGRSYVLSKISVVAGDTSKSLVGLSETDRQTCRTANIIVHSAASVRFDEGLKKAVLLNTRGTKYMLELAKECPNLELFIHMSTAYCHPEEPVLDERPYPPPVDPHEIIHVLETTDDGTIDILTAKLLGVYPNTYAYSKALAESLVTDAMETMPVLLLRPSVVVPIYKEPLPGWTDNINGPIGLMIGAGKGVIRTMYGDDTGHADFIPADCVVNALMLATWDYLRNGCRHKVLNLTTSAELTYSWKELLDIGREVMETRVPLDWVAW</sequence>
<evidence type="ECO:0000313" key="13">
    <source>
        <dbReference type="EMBL" id="CAG9131846.1"/>
    </source>
</evidence>
<dbReference type="InterPro" id="IPR026055">
    <property type="entry name" value="FAR"/>
</dbReference>
<feature type="region of interest" description="Disordered" evidence="11">
    <location>
        <begin position="1"/>
        <end position="23"/>
    </location>
</feature>
<keyword evidence="10" id="KW-0560">Oxidoreductase</keyword>
<keyword evidence="6" id="KW-1133">Transmembrane helix</keyword>
<evidence type="ECO:0000256" key="9">
    <source>
        <dbReference type="ARBA" id="ARBA00052530"/>
    </source>
</evidence>
<dbReference type="InterPro" id="IPR036291">
    <property type="entry name" value="NAD(P)-bd_dom_sf"/>
</dbReference>
<feature type="compositionally biased region" description="Polar residues" evidence="11">
    <location>
        <begin position="1"/>
        <end position="17"/>
    </location>
</feature>
<evidence type="ECO:0000256" key="10">
    <source>
        <dbReference type="RuleBase" id="RU363097"/>
    </source>
</evidence>
<dbReference type="GO" id="GO:0016020">
    <property type="term" value="C:membrane"/>
    <property type="evidence" value="ECO:0007669"/>
    <property type="project" value="UniProtKB-SubCell"/>
</dbReference>
<comment type="function">
    <text evidence="10">Catalyzes the reduction of fatty acyl-CoA to fatty alcohols.</text>
</comment>
<evidence type="ECO:0000256" key="6">
    <source>
        <dbReference type="ARBA" id="ARBA00022989"/>
    </source>
</evidence>
<evidence type="ECO:0000256" key="2">
    <source>
        <dbReference type="ARBA" id="ARBA00005928"/>
    </source>
</evidence>
<feature type="domain" description="Thioester reductase (TE)" evidence="12">
    <location>
        <begin position="37"/>
        <end position="307"/>
    </location>
</feature>
<dbReference type="EMBL" id="CAJHNJ030000046">
    <property type="protein sequence ID" value="CAG9131846.1"/>
    <property type="molecule type" value="Genomic_DNA"/>
</dbReference>
<evidence type="ECO:0000256" key="7">
    <source>
        <dbReference type="ARBA" id="ARBA00023098"/>
    </source>
</evidence>
<dbReference type="FunFam" id="3.40.50.720:FF:000143">
    <property type="entry name" value="Fatty acyl-CoA reductase"/>
    <property type="match status" value="1"/>
</dbReference>
<dbReference type="Pfam" id="PF07993">
    <property type="entry name" value="NAD_binding_4"/>
    <property type="match status" value="1"/>
</dbReference>
<dbReference type="GO" id="GO:0102965">
    <property type="term" value="F:alcohol-forming long-chain fatty acyl-CoA reductase activity"/>
    <property type="evidence" value="ECO:0007669"/>
    <property type="project" value="UniProtKB-EC"/>
</dbReference>
<dbReference type="AlphaFoldDB" id="A0A8S4FU64"/>
<dbReference type="EC" id="1.2.1.84" evidence="10"/>
<comment type="similarity">
    <text evidence="2 10">Belongs to the fatty acyl-CoA reductase family.</text>
</comment>
<dbReference type="Gene3D" id="3.40.50.720">
    <property type="entry name" value="NAD(P)-binding Rossmann-like Domain"/>
    <property type="match status" value="1"/>
</dbReference>
<comment type="subcellular location">
    <subcellularLocation>
        <location evidence="1">Membrane</location>
        <topology evidence="1">Multi-pass membrane protein</topology>
    </subcellularLocation>
</comment>
<accession>A0A8S4FU64</accession>
<dbReference type="InterPro" id="IPR013120">
    <property type="entry name" value="FAR_NAD-bd"/>
</dbReference>
<comment type="catalytic activity">
    <reaction evidence="9 10">
        <text>a long-chain fatty acyl-CoA + 2 NADPH + 2 H(+) = a long-chain primary fatty alcohol + 2 NADP(+) + CoA</text>
        <dbReference type="Rhea" id="RHEA:52716"/>
        <dbReference type="ChEBI" id="CHEBI:15378"/>
        <dbReference type="ChEBI" id="CHEBI:57287"/>
        <dbReference type="ChEBI" id="CHEBI:57783"/>
        <dbReference type="ChEBI" id="CHEBI:58349"/>
        <dbReference type="ChEBI" id="CHEBI:77396"/>
        <dbReference type="ChEBI" id="CHEBI:83139"/>
        <dbReference type="EC" id="1.2.1.84"/>
    </reaction>
</comment>
<reference evidence="13" key="1">
    <citation type="submission" date="2020-11" db="EMBL/GenBank/DDBJ databases">
        <authorList>
            <person name="Whiteford S."/>
        </authorList>
    </citation>
    <scope>NUCLEOTIDE SEQUENCE</scope>
</reference>
<evidence type="ECO:0000256" key="8">
    <source>
        <dbReference type="ARBA" id="ARBA00023136"/>
    </source>
</evidence>
<keyword evidence="8" id="KW-0472">Membrane</keyword>
<evidence type="ECO:0000256" key="5">
    <source>
        <dbReference type="ARBA" id="ARBA00022857"/>
    </source>
</evidence>
<dbReference type="CDD" id="cd05236">
    <property type="entry name" value="FAR-N_SDR_e"/>
    <property type="match status" value="1"/>
</dbReference>
<comment type="caution">
    <text evidence="13">The sequence shown here is derived from an EMBL/GenBank/DDBJ whole genome shotgun (WGS) entry which is preliminary data.</text>
</comment>
<evidence type="ECO:0000256" key="4">
    <source>
        <dbReference type="ARBA" id="ARBA00022692"/>
    </source>
</evidence>
<organism evidence="13 14">
    <name type="scientific">Plutella xylostella</name>
    <name type="common">Diamondback moth</name>
    <name type="synonym">Plutella maculipennis</name>
    <dbReference type="NCBI Taxonomy" id="51655"/>
    <lineage>
        <taxon>Eukaryota</taxon>
        <taxon>Metazoa</taxon>
        <taxon>Ecdysozoa</taxon>
        <taxon>Arthropoda</taxon>
        <taxon>Hexapoda</taxon>
        <taxon>Insecta</taxon>
        <taxon>Pterygota</taxon>
        <taxon>Neoptera</taxon>
        <taxon>Endopterygota</taxon>
        <taxon>Lepidoptera</taxon>
        <taxon>Glossata</taxon>
        <taxon>Ditrysia</taxon>
        <taxon>Yponomeutoidea</taxon>
        <taxon>Plutellidae</taxon>
        <taxon>Plutella</taxon>
    </lineage>
</organism>
<dbReference type="GO" id="GO:0005777">
    <property type="term" value="C:peroxisome"/>
    <property type="evidence" value="ECO:0007669"/>
    <property type="project" value="TreeGrafter"/>
</dbReference>
<keyword evidence="5 10" id="KW-0521">NADP</keyword>
<dbReference type="PANTHER" id="PTHR11011">
    <property type="entry name" value="MALE STERILITY PROTEIN 2-RELATED"/>
    <property type="match status" value="1"/>
</dbReference>
<evidence type="ECO:0000256" key="11">
    <source>
        <dbReference type="SAM" id="MobiDB-lite"/>
    </source>
</evidence>
<dbReference type="PANTHER" id="PTHR11011:SF61">
    <property type="entry name" value="FATTY ACYL-COA REDUCTASE"/>
    <property type="match status" value="1"/>
</dbReference>
<evidence type="ECO:0000259" key="12">
    <source>
        <dbReference type="Pfam" id="PF07993"/>
    </source>
</evidence>
<dbReference type="SUPFAM" id="SSF51735">
    <property type="entry name" value="NAD(P)-binding Rossmann-fold domains"/>
    <property type="match status" value="1"/>
</dbReference>
<dbReference type="Proteomes" id="UP000653454">
    <property type="component" value="Unassembled WGS sequence"/>
</dbReference>
<gene>
    <name evidence="13" type="ORF">PLXY2_LOCUS10456</name>
</gene>
<keyword evidence="7 10" id="KW-0443">Lipid metabolism</keyword>
<proteinExistence type="inferred from homology"/>
<keyword evidence="14" id="KW-1185">Reference proteome</keyword>
<keyword evidence="4" id="KW-0812">Transmembrane</keyword>
<evidence type="ECO:0000256" key="3">
    <source>
        <dbReference type="ARBA" id="ARBA00022516"/>
    </source>
</evidence>
<evidence type="ECO:0000256" key="1">
    <source>
        <dbReference type="ARBA" id="ARBA00004141"/>
    </source>
</evidence>
<evidence type="ECO:0000313" key="14">
    <source>
        <dbReference type="Proteomes" id="UP000653454"/>
    </source>
</evidence>